<name>A0A1H9XED6_9PSEU</name>
<proteinExistence type="predicted"/>
<dbReference type="STRING" id="155974.SAMN04487818_114182"/>
<keyword evidence="2" id="KW-1185">Reference proteome</keyword>
<organism evidence="1 2">
    <name type="scientific">Actinokineospora terrae</name>
    <dbReference type="NCBI Taxonomy" id="155974"/>
    <lineage>
        <taxon>Bacteria</taxon>
        <taxon>Bacillati</taxon>
        <taxon>Actinomycetota</taxon>
        <taxon>Actinomycetes</taxon>
        <taxon>Pseudonocardiales</taxon>
        <taxon>Pseudonocardiaceae</taxon>
        <taxon>Actinokineospora</taxon>
    </lineage>
</organism>
<protein>
    <submittedName>
        <fullName evidence="1">Uncharacterized protein</fullName>
    </submittedName>
</protein>
<reference evidence="2" key="1">
    <citation type="submission" date="2016-10" db="EMBL/GenBank/DDBJ databases">
        <authorList>
            <person name="Varghese N."/>
            <person name="Submissions S."/>
        </authorList>
    </citation>
    <scope>NUCLEOTIDE SEQUENCE [LARGE SCALE GENOMIC DNA]</scope>
    <source>
        <strain evidence="2">DSM 44260</strain>
    </source>
</reference>
<dbReference type="Proteomes" id="UP000199051">
    <property type="component" value="Unassembled WGS sequence"/>
</dbReference>
<gene>
    <name evidence="1" type="ORF">SAMN04487818_114182</name>
</gene>
<evidence type="ECO:0000313" key="1">
    <source>
        <dbReference type="EMBL" id="SES44550.1"/>
    </source>
</evidence>
<evidence type="ECO:0000313" key="2">
    <source>
        <dbReference type="Proteomes" id="UP000199051"/>
    </source>
</evidence>
<sequence length="786" mass="86118">MSRAALRLDWALWGKRQSTRDDYAVLATSAGPFTPAQFESVITHNNPGNSPAAESGQDALPWVWFTQPTLKGVTYLGIGIRQWTDDTDRTGRRIAITRFFSLPMADALDLGFADLYLTVKGIDLAWDVPEPFQGKQISAKPVVSTEPQRLRLPTAAIAAAAVLESPVTLMGGGDLTLSQRLTALDGVANALPSGTRAWLSASTWSNVAGIFRLAFTDHKSADDTPVEVFGDVQPESGYGAEFVRMYHEHPNLLAYLKRRSDVTTPDTSLVGAALGEITLAADMLALAASGVVQGHHLRRLVQLGLFQEYSRTERQTVLASYLRAASPEDITQDEEILRTHWSGALDQTLRERVATAVGDARFPVAGLEPFARLALAVEALDSFGQGLVPAGVVEDPATVRAAEVVIELGKQEQWATALSPVVVASPQLSVHVGRFLLHDEPREEHAALLRELDRIGAGTAWQTVRMPFMEELTPSEPDLAALDRADGGALAVLLRKSEARPERLRQVMSALLPLAHERVREGGVPTWWAPVRACQLEPAQAAYRDVIDLLAGEQVEFGDTPAYRAALVEFGVTEREVVVAAVTGQVERDWDLLDVLWDLLHEGVEEPDVPEAVVTALADAVLADENRYSTMRRWDGYLRRDERVDAWRTLVELTADTEVSTVVDLLVVWCTRRWPTNTAVRSVVASAWEPSAVQWLELAQAVVNRTEGSIELPRALLSAHESTAELLDPLARALSLITGALRDLSAEPEVRQALPRLAGSRDDLDHLARQSDHSFWRMPRFRGGGQ</sequence>
<accession>A0A1H9XED6</accession>
<dbReference type="RefSeq" id="WP_092785535.1">
    <property type="nucleotide sequence ID" value="NZ_FOGI01000014.1"/>
</dbReference>
<dbReference type="EMBL" id="FOGI01000014">
    <property type="protein sequence ID" value="SES44550.1"/>
    <property type="molecule type" value="Genomic_DNA"/>
</dbReference>
<dbReference type="AlphaFoldDB" id="A0A1H9XED6"/>